<dbReference type="OrthoDB" id="9813151at2"/>
<dbReference type="RefSeq" id="WP_013632229.1">
    <property type="nucleotide sequence ID" value="NC_015177.1"/>
</dbReference>
<feature type="domain" description="PAC" evidence="9">
    <location>
        <begin position="460"/>
        <end position="513"/>
    </location>
</feature>
<proteinExistence type="predicted"/>
<dbReference type="SMART" id="SM00086">
    <property type="entry name" value="PAC"/>
    <property type="match status" value="3"/>
</dbReference>
<dbReference type="AlphaFoldDB" id="F0SCD3"/>
<dbReference type="Gene3D" id="3.30.450.20">
    <property type="entry name" value="PAS domain"/>
    <property type="match status" value="4"/>
</dbReference>
<evidence type="ECO:0000256" key="6">
    <source>
        <dbReference type="ARBA" id="ARBA00023012"/>
    </source>
</evidence>
<accession>F0SCD3</accession>
<dbReference type="EMBL" id="CP002545">
    <property type="protein sequence ID" value="ADY51730.1"/>
    <property type="molecule type" value="Genomic_DNA"/>
</dbReference>
<dbReference type="SUPFAM" id="SSF55785">
    <property type="entry name" value="PYP-like sensor domain (PAS domain)"/>
    <property type="match status" value="3"/>
</dbReference>
<dbReference type="HOGENOM" id="CLU_012730_0_0_10"/>
<dbReference type="InterPro" id="IPR003661">
    <property type="entry name" value="HisK_dim/P_dom"/>
</dbReference>
<keyword evidence="6" id="KW-0902">Two-component regulatory system</keyword>
<keyword evidence="5 10" id="KW-0418">Kinase</keyword>
<dbReference type="SMART" id="SM00388">
    <property type="entry name" value="HisKA"/>
    <property type="match status" value="1"/>
</dbReference>
<dbReference type="Pfam" id="PF00512">
    <property type="entry name" value="HisKA"/>
    <property type="match status" value="1"/>
</dbReference>
<dbReference type="PRINTS" id="PR00344">
    <property type="entry name" value="BCTRLSENSOR"/>
</dbReference>
<dbReference type="SMART" id="SM00387">
    <property type="entry name" value="HATPase_c"/>
    <property type="match status" value="1"/>
</dbReference>
<dbReference type="InterPro" id="IPR035965">
    <property type="entry name" value="PAS-like_dom_sf"/>
</dbReference>
<dbReference type="Gene3D" id="3.30.565.10">
    <property type="entry name" value="Histidine kinase-like ATPase, C-terminal domain"/>
    <property type="match status" value="1"/>
</dbReference>
<dbReference type="InterPro" id="IPR000700">
    <property type="entry name" value="PAS-assoc_C"/>
</dbReference>
<dbReference type="InterPro" id="IPR013655">
    <property type="entry name" value="PAS_fold_3"/>
</dbReference>
<feature type="coiled-coil region" evidence="7">
    <location>
        <begin position="141"/>
        <end position="193"/>
    </location>
</feature>
<dbReference type="STRING" id="762903.Pedsa_1162"/>
<dbReference type="PROSITE" id="PS50113">
    <property type="entry name" value="PAC"/>
    <property type="match status" value="2"/>
</dbReference>
<dbReference type="SUPFAM" id="SSF55874">
    <property type="entry name" value="ATPase domain of HSP90 chaperone/DNA topoisomerase II/histidine kinase"/>
    <property type="match status" value="1"/>
</dbReference>
<dbReference type="eggNOG" id="COG3829">
    <property type="taxonomic scope" value="Bacteria"/>
</dbReference>
<dbReference type="Gene3D" id="1.10.287.130">
    <property type="match status" value="1"/>
</dbReference>
<dbReference type="InterPro" id="IPR003594">
    <property type="entry name" value="HATPase_dom"/>
</dbReference>
<dbReference type="NCBIfam" id="TIGR00229">
    <property type="entry name" value="sensory_box"/>
    <property type="match status" value="1"/>
</dbReference>
<dbReference type="PROSITE" id="PS50109">
    <property type="entry name" value="HIS_KIN"/>
    <property type="match status" value="1"/>
</dbReference>
<dbReference type="Proteomes" id="UP000000310">
    <property type="component" value="Chromosome"/>
</dbReference>
<dbReference type="GO" id="GO:0000155">
    <property type="term" value="F:phosphorelay sensor kinase activity"/>
    <property type="evidence" value="ECO:0007669"/>
    <property type="project" value="InterPro"/>
</dbReference>
<dbReference type="EC" id="2.7.13.3" evidence="2"/>
<dbReference type="InterPro" id="IPR004358">
    <property type="entry name" value="Sig_transdc_His_kin-like_C"/>
</dbReference>
<dbReference type="InterPro" id="IPR050736">
    <property type="entry name" value="Sensor_HK_Regulatory"/>
</dbReference>
<gene>
    <name evidence="10" type="ordered locus">Pedsa_1162</name>
</gene>
<keyword evidence="4" id="KW-0808">Transferase</keyword>
<dbReference type="InterPro" id="IPR000014">
    <property type="entry name" value="PAS"/>
</dbReference>
<dbReference type="Pfam" id="PF08447">
    <property type="entry name" value="PAS_3"/>
    <property type="match status" value="1"/>
</dbReference>
<dbReference type="InterPro" id="IPR001610">
    <property type="entry name" value="PAC"/>
</dbReference>
<feature type="domain" description="PAC" evidence="9">
    <location>
        <begin position="585"/>
        <end position="637"/>
    </location>
</feature>
<dbReference type="Pfam" id="PF13426">
    <property type="entry name" value="PAS_9"/>
    <property type="match status" value="1"/>
</dbReference>
<comment type="catalytic activity">
    <reaction evidence="1">
        <text>ATP + protein L-histidine = ADP + protein N-phospho-L-histidine.</text>
        <dbReference type="EC" id="2.7.13.3"/>
    </reaction>
</comment>
<dbReference type="PANTHER" id="PTHR43711">
    <property type="entry name" value="TWO-COMPONENT HISTIDINE KINASE"/>
    <property type="match status" value="1"/>
</dbReference>
<dbReference type="CDD" id="cd00082">
    <property type="entry name" value="HisKA"/>
    <property type="match status" value="1"/>
</dbReference>
<keyword evidence="3" id="KW-0597">Phosphoprotein</keyword>
<dbReference type="SUPFAM" id="SSF47384">
    <property type="entry name" value="Homodimeric domain of signal transducing histidine kinase"/>
    <property type="match status" value="1"/>
</dbReference>
<dbReference type="FunFam" id="3.30.565.10:FF:000006">
    <property type="entry name" value="Sensor histidine kinase WalK"/>
    <property type="match status" value="1"/>
</dbReference>
<reference evidence="11" key="2">
    <citation type="submission" date="2011-02" db="EMBL/GenBank/DDBJ databases">
        <title>The complete genome of Pedobacter saltans DSM 12145.</title>
        <authorList>
            <consortium name="US DOE Joint Genome Institute (JGI-PGF)"/>
            <person name="Lucas S."/>
            <person name="Copeland A."/>
            <person name="Lapidus A."/>
            <person name="Bruce D."/>
            <person name="Goodwin L."/>
            <person name="Pitluck S."/>
            <person name="Kyrpides N."/>
            <person name="Mavromatis K."/>
            <person name="Pagani I."/>
            <person name="Ivanova N."/>
            <person name="Ovchinnikova G."/>
            <person name="Lu M."/>
            <person name="Detter J.C."/>
            <person name="Han C."/>
            <person name="Land M."/>
            <person name="Hauser L."/>
            <person name="Markowitz V."/>
            <person name="Cheng J.-F."/>
            <person name="Hugenholtz P."/>
            <person name="Woyke T."/>
            <person name="Wu D."/>
            <person name="Tindall B."/>
            <person name="Pomrenke H.G."/>
            <person name="Brambilla E."/>
            <person name="Klenk H.-P."/>
            <person name="Eisen J.A."/>
        </authorList>
    </citation>
    <scope>NUCLEOTIDE SEQUENCE [LARGE SCALE GENOMIC DNA]</scope>
    <source>
        <strain evidence="11">ATCC 51119 / DSM 12145 / JCM 21818 / LMG 10337 / NBRC 100064 / NCIMB 13643</strain>
    </source>
</reference>
<dbReference type="InterPro" id="IPR036097">
    <property type="entry name" value="HisK_dim/P_sf"/>
</dbReference>
<name>F0SCD3_PSESL</name>
<dbReference type="Pfam" id="PF02518">
    <property type="entry name" value="HATPase_c"/>
    <property type="match status" value="1"/>
</dbReference>
<evidence type="ECO:0000259" key="8">
    <source>
        <dbReference type="PROSITE" id="PS50109"/>
    </source>
</evidence>
<evidence type="ECO:0000259" key="9">
    <source>
        <dbReference type="PROSITE" id="PS50113"/>
    </source>
</evidence>
<keyword evidence="7" id="KW-0175">Coiled coil</keyword>
<protein>
    <recommendedName>
        <fullName evidence="2">histidine kinase</fullName>
        <ecNumber evidence="2">2.7.13.3</ecNumber>
    </recommendedName>
</protein>
<dbReference type="Pfam" id="PF08448">
    <property type="entry name" value="PAS_4"/>
    <property type="match status" value="2"/>
</dbReference>
<evidence type="ECO:0000256" key="2">
    <source>
        <dbReference type="ARBA" id="ARBA00012438"/>
    </source>
</evidence>
<feature type="coiled-coil region" evidence="7">
    <location>
        <begin position="350"/>
        <end position="394"/>
    </location>
</feature>
<dbReference type="SMART" id="SM00091">
    <property type="entry name" value="PAS"/>
    <property type="match status" value="4"/>
</dbReference>
<sequence length="869" mass="98617">MDYIAAPIFQAIFNSDVPRIILRANAPNFTILDYNTAHQNIIGTTHNYRGQNVWYSYDIFLAGAEGKKQFIMALEEAVSKNTSCKTEAFRHDIKKNNCPEQTECWWKLEITPVAKYINGKIEYLLITAEDVTHSILAEYREQDLEKELQTKNKELAATNEELAATNEELTATIEELQTAHRKLEIFNHELEDRIADRVAALKETESSLRNLVMTAHYPLMILRGREWIIEIANQQIANLWDRSLEGIIGKKLMDVLPELEGQPFPELLRQVYDSGVGYGQEEEIFHFNSSAGPMTKYISFYYDPMFDAEQQVCGIIVAADDITNMIKQRQLLEESLKKERALSDQFTALNEKLTATVEELSATNAELLRSQEILQQKNAELAISERRFRNLVRQAPVGICVVRAEDLVIQEINESFLELVGKPREKLENHSVWEGISEAAEVYAPIMEQVIKTGQSFAATEHEVTLIRHGKPESVSVDFVYEPVLNTKGQVVGIMVVAIDVTAKVNSRRVIEDMEERIRLAVQAAGMGTFEYNYALDTIITSERFDDIFGIHQPSSRAEILKCLYREDLILSEKAHEEARSSGKLFYEARIMHPIGGKRWIRVQANVYYSQDGVPERLLGTVLDITSFKQLQEQKDDFISIASHELKTPLTSLKVSLQLLQRLKDNLSSPIIPRLIEQSGLSMNKISLLVDDLLNVSRMNEGSIQLRKSNFVVKHLLENCCGYVREIRAQKLVFKGDSKLSVYADEQRIEQVVSNFVNNAFKYAPKSKTIYLIAERVGNMAKISVKDSGPGIPLEKQKHLFDRYYRANDSGNHVSGLGLGLYICADIIHRHGGEIGVTSELGEGSTFWFTLPLGNTPDKSEHFNDKEVQ</sequence>
<evidence type="ECO:0000256" key="3">
    <source>
        <dbReference type="ARBA" id="ARBA00022553"/>
    </source>
</evidence>
<dbReference type="CDD" id="cd00130">
    <property type="entry name" value="PAS"/>
    <property type="match status" value="2"/>
</dbReference>
<dbReference type="CDD" id="cd00075">
    <property type="entry name" value="HATPase"/>
    <property type="match status" value="1"/>
</dbReference>
<dbReference type="InterPro" id="IPR005467">
    <property type="entry name" value="His_kinase_dom"/>
</dbReference>
<keyword evidence="11" id="KW-1185">Reference proteome</keyword>
<dbReference type="KEGG" id="psn:Pedsa_1162"/>
<dbReference type="Gene3D" id="2.10.70.100">
    <property type="match status" value="1"/>
</dbReference>
<evidence type="ECO:0000313" key="10">
    <source>
        <dbReference type="EMBL" id="ADY51730.1"/>
    </source>
</evidence>
<evidence type="ECO:0000256" key="1">
    <source>
        <dbReference type="ARBA" id="ARBA00000085"/>
    </source>
</evidence>
<dbReference type="PANTHER" id="PTHR43711:SF1">
    <property type="entry name" value="HISTIDINE KINASE 1"/>
    <property type="match status" value="1"/>
</dbReference>
<dbReference type="eggNOG" id="COG5002">
    <property type="taxonomic scope" value="Bacteria"/>
</dbReference>
<organism evidence="10 11">
    <name type="scientific">Pseudopedobacter saltans (strain ATCC 51119 / DSM 12145 / JCM 21818 / CCUG 39354 / LMG 10337 / NBRC 100064 / NCIMB 13643)</name>
    <name type="common">Pedobacter saltans</name>
    <dbReference type="NCBI Taxonomy" id="762903"/>
    <lineage>
        <taxon>Bacteria</taxon>
        <taxon>Pseudomonadati</taxon>
        <taxon>Bacteroidota</taxon>
        <taxon>Sphingobacteriia</taxon>
        <taxon>Sphingobacteriales</taxon>
        <taxon>Sphingobacteriaceae</taxon>
        <taxon>Pseudopedobacter</taxon>
    </lineage>
</organism>
<evidence type="ECO:0000256" key="5">
    <source>
        <dbReference type="ARBA" id="ARBA00022777"/>
    </source>
</evidence>
<dbReference type="InterPro" id="IPR013656">
    <property type="entry name" value="PAS_4"/>
</dbReference>
<evidence type="ECO:0000313" key="11">
    <source>
        <dbReference type="Proteomes" id="UP000000310"/>
    </source>
</evidence>
<reference evidence="10 11" key="1">
    <citation type="journal article" date="2011" name="Stand. Genomic Sci.">
        <title>Complete genome sequence of the gliding, heparinolytic Pedobacter saltans type strain (113).</title>
        <authorList>
            <person name="Liolios K."/>
            <person name="Sikorski J."/>
            <person name="Lu M."/>
            <person name="Nolan M."/>
            <person name="Lapidus A."/>
            <person name="Lucas S."/>
            <person name="Hammon N."/>
            <person name="Deshpande S."/>
            <person name="Cheng J.F."/>
            <person name="Tapia R."/>
            <person name="Han C."/>
            <person name="Goodwin L."/>
            <person name="Pitluck S."/>
            <person name="Huntemann M."/>
            <person name="Ivanova N."/>
            <person name="Pagani I."/>
            <person name="Mavromatis K."/>
            <person name="Ovchinikova G."/>
            <person name="Pati A."/>
            <person name="Chen A."/>
            <person name="Palaniappan K."/>
            <person name="Land M."/>
            <person name="Hauser L."/>
            <person name="Brambilla E.M."/>
            <person name="Kotsyurbenko O."/>
            <person name="Rohde M."/>
            <person name="Tindall B.J."/>
            <person name="Abt B."/>
            <person name="Goker M."/>
            <person name="Detter J.C."/>
            <person name="Woyke T."/>
            <person name="Bristow J."/>
            <person name="Eisen J.A."/>
            <person name="Markowitz V."/>
            <person name="Hugenholtz P."/>
            <person name="Klenk H.P."/>
            <person name="Kyrpides N.C."/>
        </authorList>
    </citation>
    <scope>NUCLEOTIDE SEQUENCE [LARGE SCALE GENOMIC DNA]</scope>
    <source>
        <strain evidence="11">ATCC 51119 / DSM 12145 / JCM 21818 / LMG 10337 / NBRC 100064 / NCIMB 13643</strain>
    </source>
</reference>
<evidence type="ECO:0000256" key="4">
    <source>
        <dbReference type="ARBA" id="ARBA00022679"/>
    </source>
</evidence>
<feature type="domain" description="Histidine kinase" evidence="8">
    <location>
        <begin position="641"/>
        <end position="855"/>
    </location>
</feature>
<evidence type="ECO:0000256" key="7">
    <source>
        <dbReference type="SAM" id="Coils"/>
    </source>
</evidence>
<dbReference type="InterPro" id="IPR036890">
    <property type="entry name" value="HATPase_C_sf"/>
</dbReference>